<feature type="coiled-coil region" evidence="1">
    <location>
        <begin position="35"/>
        <end position="118"/>
    </location>
</feature>
<evidence type="ECO:0000313" key="4">
    <source>
        <dbReference type="EMBL" id="BEH91702.1"/>
    </source>
</evidence>
<protein>
    <submittedName>
        <fullName evidence="4">Peptidase M24</fullName>
    </submittedName>
</protein>
<dbReference type="SUPFAM" id="SSF51261">
    <property type="entry name" value="Duplicated hybrid motif"/>
    <property type="match status" value="1"/>
</dbReference>
<feature type="compositionally biased region" description="Low complexity" evidence="2">
    <location>
        <begin position="255"/>
        <end position="268"/>
    </location>
</feature>
<evidence type="ECO:0000259" key="3">
    <source>
        <dbReference type="Pfam" id="PF01551"/>
    </source>
</evidence>
<accession>A0ABN6ZCZ5</accession>
<dbReference type="PANTHER" id="PTHR21666">
    <property type="entry name" value="PEPTIDASE-RELATED"/>
    <property type="match status" value="1"/>
</dbReference>
<evidence type="ECO:0000256" key="1">
    <source>
        <dbReference type="SAM" id="Coils"/>
    </source>
</evidence>
<dbReference type="Pfam" id="PF01551">
    <property type="entry name" value="Peptidase_M23"/>
    <property type="match status" value="1"/>
</dbReference>
<dbReference type="InterPro" id="IPR011055">
    <property type="entry name" value="Dup_hybrid_motif"/>
</dbReference>
<keyword evidence="1" id="KW-0175">Coiled coil</keyword>
<proteinExistence type="predicted"/>
<name>A0ABN6ZCZ5_9FIRM</name>
<dbReference type="PANTHER" id="PTHR21666:SF270">
    <property type="entry name" value="MUREIN HYDROLASE ACTIVATOR ENVC"/>
    <property type="match status" value="1"/>
</dbReference>
<dbReference type="InterPro" id="IPR016047">
    <property type="entry name" value="M23ase_b-sheet_dom"/>
</dbReference>
<dbReference type="InterPro" id="IPR050570">
    <property type="entry name" value="Cell_wall_metabolism_enzyme"/>
</dbReference>
<dbReference type="RefSeq" id="WP_237658976.1">
    <property type="nucleotide sequence ID" value="NZ_AP028127.1"/>
</dbReference>
<dbReference type="Gene3D" id="6.10.250.3150">
    <property type="match status" value="1"/>
</dbReference>
<dbReference type="Gene3D" id="2.70.70.10">
    <property type="entry name" value="Glucose Permease (Domain IIA)"/>
    <property type="match status" value="1"/>
</dbReference>
<sequence>MKKPFIKMGLCLSLALGLIPTMPTIVEASKSCKTKEECNAIISEAQDQISEIKGRESKLQDEIEIVEGDMGTTVQKISQTESAISEFEKKISQKETEIKSGEEEAKRLDEEVEALKKVVAQRMHMSQRFSRGNLVLQMLSESNSLVDFIRQLRVINHFAQSDAQSMDELSLLVSQQQALLATLKVQQQELAESKDSLEKERETLDAYQQKLEQQKRDLAKQMQELESERLSASEIIEIAEEQKKILEQTPPPPVSSGNSSSNGSSSSGGVVTGSGFMIPLARGYVSCEFMCYSNHTGIDLANYGDTSTPVYAAQAGTVIRAGWHSAYGNHVMITHNINGKTMTTVYAHMHSAPYVSVGQQVARGTQLGTMGNTGNSFGAHLHFEMYEGYYNYPHAVNPRKYINFPSSW</sequence>
<dbReference type="CDD" id="cd12797">
    <property type="entry name" value="M23_peptidase"/>
    <property type="match status" value="1"/>
</dbReference>
<evidence type="ECO:0000256" key="2">
    <source>
        <dbReference type="SAM" id="MobiDB-lite"/>
    </source>
</evidence>
<dbReference type="Proteomes" id="UP001432099">
    <property type="component" value="Chromosome"/>
</dbReference>
<keyword evidence="5" id="KW-1185">Reference proteome</keyword>
<dbReference type="EMBL" id="AP028127">
    <property type="protein sequence ID" value="BEH91702.1"/>
    <property type="molecule type" value="Genomic_DNA"/>
</dbReference>
<feature type="domain" description="M23ase beta-sheet core" evidence="3">
    <location>
        <begin position="294"/>
        <end position="387"/>
    </location>
</feature>
<reference evidence="4" key="1">
    <citation type="journal article" date="2024" name="Int. J. Syst. Evol. Microbiol.">
        <title>Turicibacter faecis sp. nov., isolated from faeces of heart failure mouse model.</title>
        <authorList>
            <person name="Imamura Y."/>
            <person name="Motooka D."/>
            <person name="Nakajima Y."/>
            <person name="Ito S."/>
            <person name="Kitakaze M."/>
            <person name="Iida T."/>
            <person name="Nakamura S."/>
        </authorList>
    </citation>
    <scope>NUCLEOTIDE SEQUENCE</scope>
    <source>
        <strain evidence="4">TC023</strain>
    </source>
</reference>
<evidence type="ECO:0000313" key="5">
    <source>
        <dbReference type="Proteomes" id="UP001432099"/>
    </source>
</evidence>
<feature type="coiled-coil region" evidence="1">
    <location>
        <begin position="180"/>
        <end position="242"/>
    </location>
</feature>
<gene>
    <name evidence="4" type="ORF">T23_18040</name>
</gene>
<organism evidence="4 5">
    <name type="scientific">Turicibacter faecis</name>
    <dbReference type="NCBI Taxonomy" id="2963365"/>
    <lineage>
        <taxon>Bacteria</taxon>
        <taxon>Bacillati</taxon>
        <taxon>Bacillota</taxon>
        <taxon>Erysipelotrichia</taxon>
        <taxon>Erysipelotrichales</taxon>
        <taxon>Turicibacteraceae</taxon>
        <taxon>Turicibacter</taxon>
    </lineage>
</organism>
<feature type="region of interest" description="Disordered" evidence="2">
    <location>
        <begin position="246"/>
        <end position="268"/>
    </location>
</feature>